<evidence type="ECO:0000256" key="1">
    <source>
        <dbReference type="ARBA" id="ARBA00022801"/>
    </source>
</evidence>
<dbReference type="AlphaFoldDB" id="A0A1J5PR49"/>
<evidence type="ECO:0000313" key="3">
    <source>
        <dbReference type="EMBL" id="OIQ74070.1"/>
    </source>
</evidence>
<gene>
    <name evidence="3" type="ORF">GALL_442870</name>
</gene>
<dbReference type="InterPro" id="IPR049492">
    <property type="entry name" value="BD-FAE-like_dom"/>
</dbReference>
<reference evidence="3" key="1">
    <citation type="submission" date="2016-10" db="EMBL/GenBank/DDBJ databases">
        <title>Sequence of Gallionella enrichment culture.</title>
        <authorList>
            <person name="Poehlein A."/>
            <person name="Muehling M."/>
            <person name="Daniel R."/>
        </authorList>
    </citation>
    <scope>NUCLEOTIDE SEQUENCE</scope>
</reference>
<protein>
    <submittedName>
        <fullName evidence="3">Carboxylesterase</fullName>
        <ecNumber evidence="3">3.1.1.1</ecNumber>
    </submittedName>
</protein>
<keyword evidence="1 3" id="KW-0378">Hydrolase</keyword>
<dbReference type="PANTHER" id="PTHR48081">
    <property type="entry name" value="AB HYDROLASE SUPERFAMILY PROTEIN C4A8.06C"/>
    <property type="match status" value="1"/>
</dbReference>
<dbReference type="InterPro" id="IPR050300">
    <property type="entry name" value="GDXG_lipolytic_enzyme"/>
</dbReference>
<dbReference type="EC" id="3.1.1.1" evidence="3"/>
<proteinExistence type="predicted"/>
<dbReference type="EMBL" id="MLJW01002634">
    <property type="protein sequence ID" value="OIQ74070.1"/>
    <property type="molecule type" value="Genomic_DNA"/>
</dbReference>
<organism evidence="3">
    <name type="scientific">mine drainage metagenome</name>
    <dbReference type="NCBI Taxonomy" id="410659"/>
    <lineage>
        <taxon>unclassified sequences</taxon>
        <taxon>metagenomes</taxon>
        <taxon>ecological metagenomes</taxon>
    </lineage>
</organism>
<dbReference type="Gene3D" id="3.40.50.1820">
    <property type="entry name" value="alpha/beta hydrolase"/>
    <property type="match status" value="1"/>
</dbReference>
<dbReference type="GO" id="GO:0106435">
    <property type="term" value="F:carboxylesterase activity"/>
    <property type="evidence" value="ECO:0007669"/>
    <property type="project" value="UniProtKB-EC"/>
</dbReference>
<dbReference type="PANTHER" id="PTHR48081:SF33">
    <property type="entry name" value="KYNURENINE FORMAMIDASE"/>
    <property type="match status" value="1"/>
</dbReference>
<dbReference type="Pfam" id="PF20434">
    <property type="entry name" value="BD-FAE"/>
    <property type="match status" value="1"/>
</dbReference>
<accession>A0A1J5PR49</accession>
<sequence>MRLFSCLHNVFCMTMFAIGLLLMWQLAYGGQLFDRVMEYRAAQQGEDSEDDESSDAVTLPAGARLMRDVPYGKNARQSMDIYLPQQATGAPVIFMVHGGAWRTGDKHAKAVVENKMARWLAKGFIFISVNYRLLPETAPMEQAEDIALALANAQAQAASWGGDPAKFILMGHSAGAHLVSLLAASPDKAYRRGAQPWLGTVALDSAAFDVVEIMSARHARLYDSAFGGDAAHWKEVSPFYALSATAMPMLAVCSTQRSDSCAQAIRFAGRARSLNVQISVLPQELSHRDINQQLGVEGAYTDAVEAFMAGLDDTVRRMLATHAGNPHQA</sequence>
<dbReference type="InterPro" id="IPR029058">
    <property type="entry name" value="AB_hydrolase_fold"/>
</dbReference>
<feature type="domain" description="BD-FAE-like" evidence="2">
    <location>
        <begin position="79"/>
        <end position="187"/>
    </location>
</feature>
<dbReference type="SUPFAM" id="SSF53474">
    <property type="entry name" value="alpha/beta-Hydrolases"/>
    <property type="match status" value="1"/>
</dbReference>
<name>A0A1J5PR49_9ZZZZ</name>
<comment type="caution">
    <text evidence="3">The sequence shown here is derived from an EMBL/GenBank/DDBJ whole genome shotgun (WGS) entry which is preliminary data.</text>
</comment>
<evidence type="ECO:0000259" key="2">
    <source>
        <dbReference type="Pfam" id="PF20434"/>
    </source>
</evidence>